<keyword evidence="1" id="KW-0175">Coiled coil</keyword>
<dbReference type="Gene3D" id="1.25.40.10">
    <property type="entry name" value="Tetratricopeptide repeat domain"/>
    <property type="match status" value="1"/>
</dbReference>
<evidence type="ECO:0000256" key="1">
    <source>
        <dbReference type="HAMAP-Rule" id="MF_02066"/>
    </source>
</evidence>
<comment type="similarity">
    <text evidence="1">Belongs to the CpoB family.</text>
</comment>
<protein>
    <recommendedName>
        <fullName evidence="1">Cell division coordinator CpoB</fullName>
    </recommendedName>
</protein>
<keyword evidence="1" id="KW-0131">Cell cycle</keyword>
<dbReference type="GO" id="GO:0030288">
    <property type="term" value="C:outer membrane-bounded periplasmic space"/>
    <property type="evidence" value="ECO:0007669"/>
    <property type="project" value="UniProtKB-UniRule"/>
</dbReference>
<dbReference type="HAMAP" id="MF_02066">
    <property type="entry name" value="CpoB"/>
    <property type="match status" value="1"/>
</dbReference>
<feature type="compositionally biased region" description="Low complexity" evidence="2">
    <location>
        <begin position="124"/>
        <end position="136"/>
    </location>
</feature>
<comment type="function">
    <text evidence="1">Mediates coordination of peptidoglycan synthesis and outer membrane constriction during cell division.</text>
</comment>
<dbReference type="RefSeq" id="WP_209360547.1">
    <property type="nucleotide sequence ID" value="NZ_JAGISH010000004.1"/>
</dbReference>
<dbReference type="Pfam" id="PF13174">
    <property type="entry name" value="TPR_6"/>
    <property type="match status" value="1"/>
</dbReference>
<dbReference type="GO" id="GO:0043093">
    <property type="term" value="P:FtsZ-dependent cytokinesis"/>
    <property type="evidence" value="ECO:0007669"/>
    <property type="project" value="UniProtKB-UniRule"/>
</dbReference>
<dbReference type="NCBIfam" id="TIGR02795">
    <property type="entry name" value="tol_pal_ybgF"/>
    <property type="match status" value="1"/>
</dbReference>
<accession>A0A940S327</accession>
<keyword evidence="1" id="KW-0574">Periplasm</keyword>
<feature type="signal peptide" evidence="1">
    <location>
        <begin position="1"/>
        <end position="20"/>
    </location>
</feature>
<feature type="coiled-coil region" evidence="1">
    <location>
        <begin position="23"/>
        <end position="82"/>
    </location>
</feature>
<dbReference type="EMBL" id="JAGISH010000004">
    <property type="protein sequence ID" value="MBP0482599.1"/>
    <property type="molecule type" value="Genomic_DNA"/>
</dbReference>
<comment type="subcellular location">
    <subcellularLocation>
        <location evidence="1">Periplasm</location>
    </subcellularLocation>
</comment>
<comment type="caution">
    <text evidence="3">The sequence shown here is derived from an EMBL/GenBank/DDBJ whole genome shotgun (WGS) entry which is preliminary data.</text>
</comment>
<evidence type="ECO:0000313" key="3">
    <source>
        <dbReference type="EMBL" id="MBP0482599.1"/>
    </source>
</evidence>
<dbReference type="InterPro" id="IPR014162">
    <property type="entry name" value="CpoB_C"/>
</dbReference>
<keyword evidence="1" id="KW-0732">Signal</keyword>
<keyword evidence="4" id="KW-1185">Reference proteome</keyword>
<dbReference type="Proteomes" id="UP000675940">
    <property type="component" value="Unassembled WGS sequence"/>
</dbReference>
<gene>
    <name evidence="3" type="primary">ybgF</name>
    <name evidence="1" type="synonym">cpoB</name>
    <name evidence="3" type="ORF">J5474_08865</name>
</gene>
<evidence type="ECO:0000313" key="4">
    <source>
        <dbReference type="Proteomes" id="UP000675940"/>
    </source>
</evidence>
<evidence type="ECO:0000256" key="2">
    <source>
        <dbReference type="SAM" id="MobiDB-lite"/>
    </source>
</evidence>
<feature type="chain" id="PRO_5038197756" description="Cell division coordinator CpoB" evidence="1">
    <location>
        <begin position="21"/>
        <end position="274"/>
    </location>
</feature>
<keyword evidence="1" id="KW-0132">Cell division</keyword>
<name>A0A940S327_9RHOB</name>
<dbReference type="InterPro" id="IPR019734">
    <property type="entry name" value="TPR_rpt"/>
</dbReference>
<reference evidence="3" key="1">
    <citation type="submission" date="2021-03" db="EMBL/GenBank/DDBJ databases">
        <title>Sagittula salina sp. nov. strain M10.9X isolated from the marine waste.</title>
        <authorList>
            <person name="Satari L."/>
            <person name="Molina-Menor E."/>
            <person name="Vidal-Verdu A."/>
            <person name="Pascual J."/>
            <person name="Pereto J."/>
            <person name="Porcar M."/>
        </authorList>
    </citation>
    <scope>NUCLEOTIDE SEQUENCE</scope>
    <source>
        <strain evidence="3">M10.9X</strain>
    </source>
</reference>
<dbReference type="SUPFAM" id="SSF48452">
    <property type="entry name" value="TPR-like"/>
    <property type="match status" value="1"/>
</dbReference>
<proteinExistence type="inferred from homology"/>
<dbReference type="InterPro" id="IPR034706">
    <property type="entry name" value="CpoB"/>
</dbReference>
<organism evidence="3 4">
    <name type="scientific">Sagittula salina</name>
    <dbReference type="NCBI Taxonomy" id="2820268"/>
    <lineage>
        <taxon>Bacteria</taxon>
        <taxon>Pseudomonadati</taxon>
        <taxon>Pseudomonadota</taxon>
        <taxon>Alphaproteobacteria</taxon>
        <taxon>Rhodobacterales</taxon>
        <taxon>Roseobacteraceae</taxon>
        <taxon>Sagittula</taxon>
    </lineage>
</organism>
<dbReference type="InterPro" id="IPR011990">
    <property type="entry name" value="TPR-like_helical_dom_sf"/>
</dbReference>
<sequence precursor="true">MRGAWMIVAALGALALPVRAETLADVQQDLTVLQVELSKLKRELSTTGGSQVTVSGDVLQRLNALESELSRITAKTEELEFRVGRVAEDGANRLGDLQFRVCELEPGCDLSKVGQIPPLGGEQASADLSPAPASSSGTDALPYEGELAVSEEADFRSAQEALESGDFARAADLFAVFRETYPQGPLEPAALVGEGKALEGAGDTREAARRYLDAYSGFPDSKVAPEALYRLGAKLGELGSTPEACVTLAEVGTRYPGSEYVQAAEESRRGFACQ</sequence>
<feature type="region of interest" description="Disordered" evidence="2">
    <location>
        <begin position="119"/>
        <end position="138"/>
    </location>
</feature>
<dbReference type="AlphaFoldDB" id="A0A940S327"/>